<gene>
    <name evidence="2" type="ORF">DCC39_08390</name>
</gene>
<dbReference type="InterPro" id="IPR057359">
    <property type="entry name" value="YfjL_N"/>
</dbReference>
<evidence type="ECO:0000313" key="2">
    <source>
        <dbReference type="EMBL" id="PWA11944.1"/>
    </source>
</evidence>
<dbReference type="RefSeq" id="WP_116554444.1">
    <property type="nucleotide sequence ID" value="NZ_QCZG01000014.1"/>
</dbReference>
<feature type="domain" description="YfjL-like N-terminal" evidence="1">
    <location>
        <begin position="5"/>
        <end position="68"/>
    </location>
</feature>
<sequence length="239" mass="27994">MLTAKKWTIMILALILLLLAAAWFTSSIYGLPWKKNAIAKKLEIHLEEKYNEEFERKESFYNFKDGSYGGVFYPSNDSTLEFYAEEGFAEYKYVDTYPEVLWARQLEEDIKPFYQKIYPELQTVETHYVTYQSLDKVKGPNIPRYDEAKAELSAHFELEQSFSNSEEQWQPITELVQKIQSLSAETDVSFRFLESGKKTEVFILCPTKSEKEIKTIQHAKEACSVDRYDIETSMPMDKE</sequence>
<keyword evidence="3" id="KW-1185">Reference proteome</keyword>
<dbReference type="Proteomes" id="UP000245998">
    <property type="component" value="Unassembled WGS sequence"/>
</dbReference>
<evidence type="ECO:0000313" key="3">
    <source>
        <dbReference type="Proteomes" id="UP000245998"/>
    </source>
</evidence>
<reference evidence="2 3" key="1">
    <citation type="submission" date="2018-04" db="EMBL/GenBank/DDBJ databases">
        <title>Camelliibacillus theae gen. nov., sp. nov., isolated from Pu'er tea.</title>
        <authorList>
            <person name="Niu L."/>
        </authorList>
    </citation>
    <scope>NUCLEOTIDE SEQUENCE [LARGE SCALE GENOMIC DNA]</scope>
    <source>
        <strain evidence="2 3">T8</strain>
    </source>
</reference>
<evidence type="ECO:0000259" key="1">
    <source>
        <dbReference type="Pfam" id="PF25425"/>
    </source>
</evidence>
<name>A0A2U1K432_9BACI</name>
<accession>A0A2U1K432</accession>
<dbReference type="AlphaFoldDB" id="A0A2U1K432"/>
<comment type="caution">
    <text evidence="2">The sequence shown here is derived from an EMBL/GenBank/DDBJ whole genome shotgun (WGS) entry which is preliminary data.</text>
</comment>
<dbReference type="Pfam" id="PF25425">
    <property type="entry name" value="YfjL_N"/>
    <property type="match status" value="1"/>
</dbReference>
<dbReference type="EMBL" id="QCZG01000014">
    <property type="protein sequence ID" value="PWA11944.1"/>
    <property type="molecule type" value="Genomic_DNA"/>
</dbReference>
<organism evidence="2 3">
    <name type="scientific">Pueribacillus theae</name>
    <dbReference type="NCBI Taxonomy" id="2171751"/>
    <lineage>
        <taxon>Bacteria</taxon>
        <taxon>Bacillati</taxon>
        <taxon>Bacillota</taxon>
        <taxon>Bacilli</taxon>
        <taxon>Bacillales</taxon>
        <taxon>Bacillaceae</taxon>
        <taxon>Pueribacillus</taxon>
    </lineage>
</organism>
<protein>
    <recommendedName>
        <fullName evidence="1">YfjL-like N-terminal domain-containing protein</fullName>
    </recommendedName>
</protein>
<dbReference type="OrthoDB" id="2887825at2"/>
<proteinExistence type="predicted"/>